<gene>
    <name evidence="2" type="ORF">SAMN04487901_109107</name>
</gene>
<keyword evidence="3" id="KW-1185">Reference proteome</keyword>
<feature type="chain" id="PRO_5011792796" description="WG containing repeat-containing protein" evidence="1">
    <location>
        <begin position="23"/>
        <end position="457"/>
    </location>
</feature>
<dbReference type="STRING" id="645274.SAMN04487901_109107"/>
<accession>A0A1G7X3G1</accession>
<evidence type="ECO:0000313" key="3">
    <source>
        <dbReference type="Proteomes" id="UP000198779"/>
    </source>
</evidence>
<dbReference type="Proteomes" id="UP000198779">
    <property type="component" value="Unassembled WGS sequence"/>
</dbReference>
<evidence type="ECO:0000256" key="1">
    <source>
        <dbReference type="SAM" id="SignalP"/>
    </source>
</evidence>
<dbReference type="EMBL" id="FNCQ01000009">
    <property type="protein sequence ID" value="SDG78724.1"/>
    <property type="molecule type" value="Genomic_DNA"/>
</dbReference>
<evidence type="ECO:0008006" key="4">
    <source>
        <dbReference type="Google" id="ProtNLM"/>
    </source>
</evidence>
<reference evidence="3" key="1">
    <citation type="submission" date="2016-10" db="EMBL/GenBank/DDBJ databases">
        <authorList>
            <person name="Varghese N."/>
            <person name="Submissions S."/>
        </authorList>
    </citation>
    <scope>NUCLEOTIDE SEQUENCE [LARGE SCALE GENOMIC DNA]</scope>
    <source>
        <strain evidence="3">BP1-148</strain>
    </source>
</reference>
<dbReference type="AlphaFoldDB" id="A0A1G7X3G1"/>
<feature type="signal peptide" evidence="1">
    <location>
        <begin position="1"/>
        <end position="22"/>
    </location>
</feature>
<proteinExistence type="predicted"/>
<keyword evidence="1" id="KW-0732">Signal</keyword>
<organism evidence="2 3">
    <name type="scientific">Prevotella communis</name>
    <dbReference type="NCBI Taxonomy" id="2913614"/>
    <lineage>
        <taxon>Bacteria</taxon>
        <taxon>Pseudomonadati</taxon>
        <taxon>Bacteroidota</taxon>
        <taxon>Bacteroidia</taxon>
        <taxon>Bacteroidales</taxon>
        <taxon>Prevotellaceae</taxon>
        <taxon>Prevotella</taxon>
    </lineage>
</organism>
<evidence type="ECO:0000313" key="2">
    <source>
        <dbReference type="EMBL" id="SDG78724.1"/>
    </source>
</evidence>
<protein>
    <recommendedName>
        <fullName evidence="4">WG containing repeat-containing protein</fullName>
    </recommendedName>
</protein>
<name>A0A1G7X3G1_9BACT</name>
<sequence>MKSFRGFIVLLLSFFCSIMAYAQKEHDSFLKEGKTWKMEYPPSQPNPDDYVSYFRCVKLQGDTLINDIPFKQIHKKDWSTEENEPAEWEAIPGYIGEKDGKIYYYRNYYGPQGPDVLMDFSLGLGDELVDFHIGRHFVVSDISYVTPIRADIRCTRRSIYLCPDLMESYRQMRSSDTWIEGIGSIKGGIMGTEGATVLGTYPRLLRCEDNGVCIYNAEDMTDTSPNTQTSFESLLEGGKSWQMEYRSAAPPEYEVQYDYKEITLQGDTIIDGIPFKKAQDFWIGQKDGVVYQYTVDDNYGEQCLPIMDFSLNVGDEFQVRLKDSIGFGEKLKLIPEKYNVIGVCDTIIASSADKQLRRCVYVQSLQTRELDCWVEGIGSLNYGIIGRKKYQYDSFKRLLQCSQGTEKLYTSDITVNIKAPQVHKVSKTNLLFDLLGRPVKDAPKHGIYVKDGRKVIR</sequence>